<evidence type="ECO:0000313" key="2">
    <source>
        <dbReference type="EMBL" id="MBB4748987.1"/>
    </source>
</evidence>
<dbReference type="SUPFAM" id="SSF52540">
    <property type="entry name" value="P-loop containing nucleoside triphosphate hydrolases"/>
    <property type="match status" value="1"/>
</dbReference>
<dbReference type="PANTHER" id="PTHR43581:SF4">
    <property type="entry name" value="ATP_GTP PHOSPHATASE"/>
    <property type="match status" value="1"/>
</dbReference>
<dbReference type="RefSeq" id="WP_188121380.1">
    <property type="nucleotide sequence ID" value="NZ_BOMP01000001.1"/>
</dbReference>
<gene>
    <name evidence="2" type="ORF">BJ964_003148</name>
</gene>
<comment type="caution">
    <text evidence="2">The sequence shown here is derived from an EMBL/GenBank/DDBJ whole genome shotgun (WGS) entry which is preliminary data.</text>
</comment>
<proteinExistence type="predicted"/>
<dbReference type="Pfam" id="PF13304">
    <property type="entry name" value="AAA_21"/>
    <property type="match status" value="1"/>
</dbReference>
<dbReference type="PANTHER" id="PTHR43581">
    <property type="entry name" value="ATP/GTP PHOSPHATASE"/>
    <property type="match status" value="1"/>
</dbReference>
<feature type="domain" description="ATPase AAA-type core" evidence="1">
    <location>
        <begin position="37"/>
        <end position="359"/>
    </location>
</feature>
<dbReference type="InterPro" id="IPR051396">
    <property type="entry name" value="Bact_Antivir_Def_Nuclease"/>
</dbReference>
<organism evidence="2 3">
    <name type="scientific">Actinoplanes lobatus</name>
    <dbReference type="NCBI Taxonomy" id="113568"/>
    <lineage>
        <taxon>Bacteria</taxon>
        <taxon>Bacillati</taxon>
        <taxon>Actinomycetota</taxon>
        <taxon>Actinomycetes</taxon>
        <taxon>Micromonosporales</taxon>
        <taxon>Micromonosporaceae</taxon>
        <taxon>Actinoplanes</taxon>
    </lineage>
</organism>
<dbReference type="GO" id="GO:0016887">
    <property type="term" value="F:ATP hydrolysis activity"/>
    <property type="evidence" value="ECO:0007669"/>
    <property type="project" value="InterPro"/>
</dbReference>
<name>A0A7W7HF48_9ACTN</name>
<sequence>MVDRGVSPSDVLLSGFSMQGYRSFFGDPQKVAPMGKVTILAGQNNAGKSNIIRFLHSYLSSGRFAPEDLDLPVGVPRGPGFKLAIGFEKGLLSAESLAASLDRRAELETFERIAADLFPDGPVRSQEDGLYWFRFVLNDQGRNSWGVWALDRAQAKEIANKSFAGRRAAMLHDASLSLFNNSSNNVVDNVMTWLGRFNLMNLLPKVEVVEAFRQIRSSDVVQDGKEIVDSNGNGLVKSLQRLERPAIDRQQDKERFEAINRFLRNVLDDDSARLEIPYGADTILVNRGGIILPLEHLGTGIHQVVILASAATLLRRSLVCIEEPEVHLHPLLQRKLLRYLAAETDNQYVVSTHSAHLLDSARGTVFHIQQSDTGTRVDPAGSPARLSGICADLGYRPSDLLQVNSAIWVEGPSDRIYLLRWIGLFDSSLIEGIHFSIMFYGGRLLNHLSADDAEVSEFISLRRLNRNIAIMIDSDKTSARGRLNATKIRVRDQFNDPSYPGFAWVTGCRTIENYVDPAVLAMAVTSIHPKAELDYSGGPWENPLQVRYAAKARVDKVRIAHEVCRTQTISDLNRFDLGSRVKAMVSFIRSANGL</sequence>
<dbReference type="EMBL" id="JACHNC010000001">
    <property type="protein sequence ID" value="MBB4748987.1"/>
    <property type="molecule type" value="Genomic_DNA"/>
</dbReference>
<accession>A0A7W7HF48</accession>
<reference evidence="2 3" key="1">
    <citation type="submission" date="2020-08" db="EMBL/GenBank/DDBJ databases">
        <title>Sequencing the genomes of 1000 actinobacteria strains.</title>
        <authorList>
            <person name="Klenk H.-P."/>
        </authorList>
    </citation>
    <scope>NUCLEOTIDE SEQUENCE [LARGE SCALE GENOMIC DNA]</scope>
    <source>
        <strain evidence="2 3">DSM 43150</strain>
    </source>
</reference>
<dbReference type="Proteomes" id="UP000590511">
    <property type="component" value="Unassembled WGS sequence"/>
</dbReference>
<evidence type="ECO:0000259" key="1">
    <source>
        <dbReference type="Pfam" id="PF13304"/>
    </source>
</evidence>
<protein>
    <recommendedName>
        <fullName evidence="1">ATPase AAA-type core domain-containing protein</fullName>
    </recommendedName>
</protein>
<evidence type="ECO:0000313" key="3">
    <source>
        <dbReference type="Proteomes" id="UP000590511"/>
    </source>
</evidence>
<dbReference type="AlphaFoldDB" id="A0A7W7HF48"/>
<dbReference type="Gene3D" id="3.40.50.300">
    <property type="entry name" value="P-loop containing nucleotide triphosphate hydrolases"/>
    <property type="match status" value="1"/>
</dbReference>
<dbReference type="InterPro" id="IPR027417">
    <property type="entry name" value="P-loop_NTPase"/>
</dbReference>
<dbReference type="InterPro" id="IPR003959">
    <property type="entry name" value="ATPase_AAA_core"/>
</dbReference>
<dbReference type="GO" id="GO:0005524">
    <property type="term" value="F:ATP binding"/>
    <property type="evidence" value="ECO:0007669"/>
    <property type="project" value="InterPro"/>
</dbReference>